<comment type="caution">
    <text evidence="2">The sequence shown here is derived from an EMBL/GenBank/DDBJ whole genome shotgun (WGS) entry which is preliminary data.</text>
</comment>
<dbReference type="Proteomes" id="UP000050502">
    <property type="component" value="Unassembled WGS sequence"/>
</dbReference>
<dbReference type="EMBL" id="LGKN01000006">
    <property type="protein sequence ID" value="KPL87357.1"/>
    <property type="molecule type" value="Genomic_DNA"/>
</dbReference>
<gene>
    <name evidence="2" type="ORF">SE16_11545</name>
</gene>
<evidence type="ECO:0008006" key="4">
    <source>
        <dbReference type="Google" id="ProtNLM"/>
    </source>
</evidence>
<comment type="similarity">
    <text evidence="1">Belongs to the TolB family.</text>
</comment>
<reference evidence="2 3" key="1">
    <citation type="submission" date="2015-07" db="EMBL/GenBank/DDBJ databases">
        <title>Whole genome sequence of Ardenticatena maritima DSM 23922.</title>
        <authorList>
            <person name="Hemp J."/>
            <person name="Ward L.M."/>
            <person name="Pace L.A."/>
            <person name="Fischer W.W."/>
        </authorList>
    </citation>
    <scope>NUCLEOTIDE SEQUENCE [LARGE SCALE GENOMIC DNA]</scope>
    <source>
        <strain evidence="2 3">110S</strain>
    </source>
</reference>
<dbReference type="PANTHER" id="PTHR36842">
    <property type="entry name" value="PROTEIN TOLB HOMOLOG"/>
    <property type="match status" value="1"/>
</dbReference>
<dbReference type="InterPro" id="IPR011042">
    <property type="entry name" value="6-blade_b-propeller_TolB-like"/>
</dbReference>
<dbReference type="InterPro" id="IPR011659">
    <property type="entry name" value="WD40"/>
</dbReference>
<proteinExistence type="inferred from homology"/>
<dbReference type="PANTHER" id="PTHR36842:SF1">
    <property type="entry name" value="PROTEIN TOLB"/>
    <property type="match status" value="1"/>
</dbReference>
<sequence>MLGCRASQAEPPLNDPTTWRLVFESSRDGNAEVYMTDLDGQLVHNLTNHPAYDGTPSVSPDFSKIAFTSERDGSAEIYVMNVDGTDVERLTTSPDGSFSAVPEWAPDGVRLAFSSNRTYRKPMNGGYLEVPGNTKIWLLDTQTNSLERLTDELGLDMYVTWSPDGTQMAFMSVRDGDADIYIRDAHGTVRNMTNNDARDTNPDWSPDGRRLAFSSDMDGDDTEIYILDLDTNTLTQLTDNTFGDSDPAWSPDGTHIAFISDRDGDVEIYVMKADGTDVRRITQSPGDDLHPRWVVVQK</sequence>
<dbReference type="AlphaFoldDB" id="A0A0P6YCQ4"/>
<dbReference type="Pfam" id="PF26549">
    <property type="entry name" value="Tricorn_N"/>
    <property type="match status" value="1"/>
</dbReference>
<dbReference type="Pfam" id="PF07676">
    <property type="entry name" value="PD40"/>
    <property type="match status" value="3"/>
</dbReference>
<evidence type="ECO:0000313" key="2">
    <source>
        <dbReference type="EMBL" id="KPL87357.1"/>
    </source>
</evidence>
<dbReference type="Gene3D" id="2.120.10.30">
    <property type="entry name" value="TolB, C-terminal domain"/>
    <property type="match status" value="2"/>
</dbReference>
<dbReference type="SUPFAM" id="SSF82171">
    <property type="entry name" value="DPP6 N-terminal domain-like"/>
    <property type="match status" value="1"/>
</dbReference>
<name>A0A0P6YCQ4_9CHLR</name>
<organism evidence="2 3">
    <name type="scientific">Ardenticatena maritima</name>
    <dbReference type="NCBI Taxonomy" id="872965"/>
    <lineage>
        <taxon>Bacteria</taxon>
        <taxon>Bacillati</taxon>
        <taxon>Chloroflexota</taxon>
        <taxon>Ardenticatenia</taxon>
        <taxon>Ardenticatenales</taxon>
        <taxon>Ardenticatenaceae</taxon>
        <taxon>Ardenticatena</taxon>
    </lineage>
</organism>
<evidence type="ECO:0000313" key="3">
    <source>
        <dbReference type="Proteomes" id="UP000050502"/>
    </source>
</evidence>
<accession>A0A0P6YCQ4</accession>
<protein>
    <recommendedName>
        <fullName evidence="4">TolB protein</fullName>
    </recommendedName>
</protein>
<evidence type="ECO:0000256" key="1">
    <source>
        <dbReference type="ARBA" id="ARBA00009820"/>
    </source>
</evidence>
<dbReference type="Gene3D" id="2.120.10.60">
    <property type="entry name" value="Tricorn protease N-terminal domain"/>
    <property type="match status" value="1"/>
</dbReference>